<dbReference type="InterPro" id="IPR011761">
    <property type="entry name" value="ATP-grasp"/>
</dbReference>
<evidence type="ECO:0000256" key="3">
    <source>
        <dbReference type="ARBA" id="ARBA00022840"/>
    </source>
</evidence>
<dbReference type="Gene3D" id="3.30.470.20">
    <property type="entry name" value="ATP-grasp fold, B domain"/>
    <property type="match status" value="1"/>
</dbReference>
<evidence type="ECO:0000313" key="6">
    <source>
        <dbReference type="EMBL" id="WMN03149.1"/>
    </source>
</evidence>
<keyword evidence="7" id="KW-0614">Plasmid</keyword>
<dbReference type="AlphaFoldDB" id="A0AAX3ZZP6"/>
<dbReference type="InterPro" id="IPR016185">
    <property type="entry name" value="PreATP-grasp_dom_sf"/>
</dbReference>
<proteinExistence type="predicted"/>
<dbReference type="Pfam" id="PF08443">
    <property type="entry name" value="RimK"/>
    <property type="match status" value="1"/>
</dbReference>
<dbReference type="PROSITE" id="PS50975">
    <property type="entry name" value="ATP_GRASP"/>
    <property type="match status" value="1"/>
</dbReference>
<dbReference type="SUPFAM" id="SSF52440">
    <property type="entry name" value="PreATP-grasp domain"/>
    <property type="match status" value="1"/>
</dbReference>
<dbReference type="Gene3D" id="3.40.50.20">
    <property type="match status" value="1"/>
</dbReference>
<gene>
    <name evidence="6" type="ORF">QIE55_32620</name>
    <name evidence="7" type="ORF">QIE55_33120</name>
</gene>
<dbReference type="InterPro" id="IPR013651">
    <property type="entry name" value="ATP-grasp_RimK-type"/>
</dbReference>
<dbReference type="GO" id="GO:0018169">
    <property type="term" value="F:ribosomal S6-glutamic acid ligase activity"/>
    <property type="evidence" value="ECO:0007669"/>
    <property type="project" value="TreeGrafter"/>
</dbReference>
<feature type="domain" description="ATP-grasp" evidence="5">
    <location>
        <begin position="94"/>
        <end position="277"/>
    </location>
</feature>
<dbReference type="PANTHER" id="PTHR21621:SF0">
    <property type="entry name" value="BETA-CITRYLGLUTAMATE SYNTHASE B-RELATED"/>
    <property type="match status" value="1"/>
</dbReference>
<dbReference type="EMBL" id="CP133193">
    <property type="protein sequence ID" value="WMN03226.1"/>
    <property type="molecule type" value="Genomic_DNA"/>
</dbReference>
<dbReference type="GO" id="GO:0005524">
    <property type="term" value="F:ATP binding"/>
    <property type="evidence" value="ECO:0007669"/>
    <property type="project" value="UniProtKB-UniRule"/>
</dbReference>
<keyword evidence="7" id="KW-0436">Ligase</keyword>
<keyword evidence="3 4" id="KW-0067">ATP-binding</keyword>
<dbReference type="Proteomes" id="UP001230933">
    <property type="component" value="Plasmid pMGMM8_3"/>
</dbReference>
<dbReference type="RefSeq" id="WP_308372577.1">
    <property type="nucleotide sequence ID" value="NZ_CP133191.1"/>
</dbReference>
<dbReference type="GO" id="GO:0046872">
    <property type="term" value="F:metal ion binding"/>
    <property type="evidence" value="ECO:0007669"/>
    <property type="project" value="UniProtKB-KW"/>
</dbReference>
<evidence type="ECO:0000256" key="2">
    <source>
        <dbReference type="ARBA" id="ARBA00022741"/>
    </source>
</evidence>
<dbReference type="PANTHER" id="PTHR21621">
    <property type="entry name" value="RIBOSOMAL PROTEIN S6 MODIFICATION PROTEIN"/>
    <property type="match status" value="1"/>
</dbReference>
<geneLocation type="plasmid" evidence="6 8">
    <name>pMGMM8_1</name>
</geneLocation>
<evidence type="ECO:0000259" key="5">
    <source>
        <dbReference type="PROSITE" id="PS50975"/>
    </source>
</evidence>
<dbReference type="InterPro" id="IPR054562">
    <property type="entry name" value="LysX/ArgX_preATP_grasp"/>
</dbReference>
<protein>
    <submittedName>
        <fullName evidence="7">RimK family alpha-L-glutamate ligase</fullName>
    </submittedName>
</protein>
<evidence type="ECO:0000313" key="7">
    <source>
        <dbReference type="EMBL" id="WMN03226.1"/>
    </source>
</evidence>
<dbReference type="InterPro" id="IPR013815">
    <property type="entry name" value="ATP_grasp_subdomain_1"/>
</dbReference>
<name>A0AAX3ZZP6_RHOER</name>
<organism evidence="7 8">
    <name type="scientific">Rhodococcus erythropolis</name>
    <name type="common">Arthrobacter picolinophilus</name>
    <dbReference type="NCBI Taxonomy" id="1833"/>
    <lineage>
        <taxon>Bacteria</taxon>
        <taxon>Bacillati</taxon>
        <taxon>Actinomycetota</taxon>
        <taxon>Actinomycetes</taxon>
        <taxon>Mycobacteriales</taxon>
        <taxon>Nocardiaceae</taxon>
        <taxon>Rhodococcus</taxon>
        <taxon>Rhodococcus erythropolis group</taxon>
    </lineage>
</organism>
<dbReference type="Pfam" id="PF22626">
    <property type="entry name" value="LysX_preATP_grasp"/>
    <property type="match status" value="1"/>
</dbReference>
<dbReference type="NCBIfam" id="TIGR00768">
    <property type="entry name" value="rimK_fam"/>
    <property type="match status" value="1"/>
</dbReference>
<dbReference type="GO" id="GO:0005737">
    <property type="term" value="C:cytoplasm"/>
    <property type="evidence" value="ECO:0007669"/>
    <property type="project" value="TreeGrafter"/>
</dbReference>
<dbReference type="SUPFAM" id="SSF56059">
    <property type="entry name" value="Glutathione synthetase ATP-binding domain-like"/>
    <property type="match status" value="1"/>
</dbReference>
<evidence type="ECO:0000313" key="8">
    <source>
        <dbReference type="Proteomes" id="UP001230933"/>
    </source>
</evidence>
<keyword evidence="1" id="KW-0479">Metal-binding</keyword>
<dbReference type="Gene3D" id="3.30.1490.20">
    <property type="entry name" value="ATP-grasp fold, A domain"/>
    <property type="match status" value="1"/>
</dbReference>
<geneLocation type="plasmid" evidence="7 8">
    <name>pMGMM8_3</name>
</geneLocation>
<dbReference type="Proteomes" id="UP001230933">
    <property type="component" value="Plasmid pMGMM8_1"/>
</dbReference>
<keyword evidence="2 4" id="KW-0547">Nucleotide-binding</keyword>
<accession>A0AAX3ZZP6</accession>
<dbReference type="InterPro" id="IPR004666">
    <property type="entry name" value="Rp_bS6_RimK/Lys_biosynth_LsyX"/>
</dbReference>
<dbReference type="EMBL" id="CP133191">
    <property type="protein sequence ID" value="WMN03149.1"/>
    <property type="molecule type" value="Genomic_DNA"/>
</dbReference>
<sequence length="281" mass="30167">MAASVAIVADRLGWEEQKLIAAADRTGLTLKWVNDEELTVGPGGSAALDGYDAVLVRSRSYTRGGLLAEALSPHHRLVLNSASAIAICENKLVTRTRLQSAIPVADYQLILTRKDFTLALSRFQTPVVFKPIFGGMGRRVTIIENLKSAQSIYDYVEDLGHAFEQAALVERFYGGASIRVFVIGDRVEAVSRFTPGTGDWRSNAAIGSHQEGQSISADIRSITDEVLKVVGPGIFGVDLFETEDGYVLNEVNHAPAFRAVADSSGIDIAGAIVDYLASALA</sequence>
<dbReference type="GO" id="GO:0009432">
    <property type="term" value="P:SOS response"/>
    <property type="evidence" value="ECO:0007669"/>
    <property type="project" value="TreeGrafter"/>
</dbReference>
<evidence type="ECO:0000256" key="4">
    <source>
        <dbReference type="PROSITE-ProRule" id="PRU00409"/>
    </source>
</evidence>
<reference evidence="7" key="1">
    <citation type="submission" date="2023-08" db="EMBL/GenBank/DDBJ databases">
        <title>Isolation and Characterization of Rhodococcus erythropolis MGMM8.</title>
        <authorList>
            <person name="Diabankana R.G.C."/>
            <person name="Afordoanyi D.M."/>
            <person name="Validov S.Z."/>
        </authorList>
    </citation>
    <scope>NUCLEOTIDE SEQUENCE</scope>
    <source>
        <strain evidence="7">MGMM8</strain>
        <plasmid evidence="6">pMGMM8_1</plasmid>
        <plasmid evidence="7">pMGMM8_3</plasmid>
    </source>
</reference>
<evidence type="ECO:0000256" key="1">
    <source>
        <dbReference type="ARBA" id="ARBA00022723"/>
    </source>
</evidence>